<dbReference type="Pfam" id="PF06985">
    <property type="entry name" value="HET"/>
    <property type="match status" value="1"/>
</dbReference>
<dbReference type="EMBL" id="DS231723">
    <property type="protein sequence ID" value="KNB17778.1"/>
    <property type="molecule type" value="Genomic_DNA"/>
</dbReference>
<dbReference type="Proteomes" id="UP000009097">
    <property type="component" value="Unassembled WGS sequence"/>
</dbReference>
<dbReference type="EMBL" id="DS231723">
    <property type="protein sequence ID" value="KNB17779.1"/>
    <property type="molecule type" value="Genomic_DNA"/>
</dbReference>
<proteinExistence type="predicted"/>
<dbReference type="GO" id="GO:0003677">
    <property type="term" value="F:DNA binding"/>
    <property type="evidence" value="ECO:0007669"/>
    <property type="project" value="UniProtKB-KW"/>
</dbReference>
<dbReference type="RefSeq" id="XP_018255824.1">
    <property type="nucleotide sequence ID" value="XM_018395630.1"/>
</dbReference>
<gene>
    <name evidence="3" type="ORF">FOXG_15531</name>
</gene>
<feature type="domain" description="HTH CENPB-type" evidence="2">
    <location>
        <begin position="607"/>
        <end position="677"/>
    </location>
</feature>
<dbReference type="AlphaFoldDB" id="A0A0J9W426"/>
<dbReference type="KEGG" id="fox:FOXG_15531"/>
<keyword evidence="1" id="KW-0238">DNA-binding</keyword>
<accession>A0A0J9W426</accession>
<sequence>MEQDLPSFQSDVTALQPHSCTCCQKLLIHNMSTYGSVTGKFSYTKVAEMASSGCLLFQTLQTKFDRISYPTCRTRHDLTLEPRTWSDGDILRGLGFRWEMKPEDHQVRGYEDDKEENMLFALVPKDNLAHKFVEASPFNLHPGSAESFAWVKKRFHRCRRRHVECEKRARENRQNLAMPKRLLDVGQLGDPFIGLLEASDDARVSFAIGSYVWGNGLKEDAIKQAQTTKENIGYRMASGIEATGLPKSIQDLIEVTRQIGLRYLWLDAFCIVQDDNDDKDHQFNSLAEFYKQADILISAASASDCGEGFLQSRTVDRCYGSIFELPYEWKVDGHETRGSLLLSEMDLDGSTDNDPVHMRIWTFQEHLVSSRVISFGSRQIKWTCQQEKNSVDGGNYHEMIGGLEYNLRIAFSPSRYPYETLVEKGWRVMSWMEIVEEYSKRDYSRLEDRVPAFYEAMSLLAPHMGWTRDQCVYGIWKTDASRQLLWKKDKPLTTQEVEELKVSAKDGKLGPSWSWATLPGGVIYDIGSQLRQLGDTNPTIEFQKIDGQPPCLTIEGFVQEADWIGNYTIDVPAEDVQLFQVDLDVEMPPQPVFLLDLSASYTSPFRTAHQKDLSLTVVQEDDLVNYIIERERAFQPLTRQEIHDFAQALSAVNGDISYIGKNWVDRFISRHQTIEMKPSRVIDAARKRCVTKEMLGEYYDGLNYVIESKNITRQYSYNVDETGVQIGETNGGTVAGTVMTSSSERIKSDNSTWSSILESILADGRRLTLTVVFTGENL</sequence>
<evidence type="ECO:0000313" key="3">
    <source>
        <dbReference type="EMBL" id="KNB17779.1"/>
    </source>
</evidence>
<protein>
    <recommendedName>
        <fullName evidence="2">HTH CENPB-type domain-containing protein</fullName>
    </recommendedName>
</protein>
<dbReference type="PANTHER" id="PTHR33112:SF16">
    <property type="entry name" value="HETEROKARYON INCOMPATIBILITY DOMAIN-CONTAINING PROTEIN"/>
    <property type="match status" value="1"/>
</dbReference>
<reference evidence="3" key="1">
    <citation type="submission" date="2007-04" db="EMBL/GenBank/DDBJ databases">
        <authorList>
            <consortium name="The Broad Institute Genome Sequencing Platform"/>
            <person name="Birren B."/>
            <person name="Lander E."/>
            <person name="Galagan J."/>
            <person name="Nusbaum C."/>
            <person name="Devon K."/>
            <person name="Ma L.-J."/>
            <person name="Jaffe D."/>
            <person name="Butler J."/>
            <person name="Alvarez P."/>
            <person name="Gnerre S."/>
            <person name="Grabherr M."/>
            <person name="Kleber M."/>
            <person name="Mauceli E."/>
            <person name="Brockman W."/>
            <person name="MacCallum I.A."/>
            <person name="Young S."/>
            <person name="LaButti K."/>
            <person name="DeCaprio D."/>
            <person name="Crawford M."/>
            <person name="Koehrsen M."/>
            <person name="Engels R."/>
            <person name="Montgomery P."/>
            <person name="Pearson M."/>
            <person name="Howarth C."/>
            <person name="Larson L."/>
            <person name="White J."/>
            <person name="O'Leary S."/>
            <person name="Kodira C."/>
            <person name="Zeng Q."/>
            <person name="Yandava C."/>
            <person name="Alvarado L."/>
            <person name="Kistler C."/>
            <person name="Shim W.-B."/>
            <person name="Kang S."/>
            <person name="Woloshuk C."/>
        </authorList>
    </citation>
    <scope>NUCLEOTIDE SEQUENCE</scope>
    <source>
        <strain evidence="3">4287</strain>
    </source>
</reference>
<dbReference type="InterPro" id="IPR006600">
    <property type="entry name" value="HTH_CenpB_DNA-bd_dom"/>
</dbReference>
<dbReference type="OrthoDB" id="5125733at2759"/>
<dbReference type="RefSeq" id="XP_018255823.1">
    <property type="nucleotide sequence ID" value="XM_018395629.1"/>
</dbReference>
<dbReference type="VEuPathDB" id="FungiDB:FOXG_15531"/>
<evidence type="ECO:0000259" key="2">
    <source>
        <dbReference type="PROSITE" id="PS51253"/>
    </source>
</evidence>
<reference evidence="3" key="2">
    <citation type="journal article" date="2010" name="Nature">
        <title>Comparative genomics reveals mobile pathogenicity chromosomes in Fusarium.</title>
        <authorList>
            <person name="Ma L.J."/>
            <person name="van der Does H.C."/>
            <person name="Borkovich K.A."/>
            <person name="Coleman J.J."/>
            <person name="Daboussi M.J."/>
            <person name="Di Pietro A."/>
            <person name="Dufresne M."/>
            <person name="Freitag M."/>
            <person name="Grabherr M."/>
            <person name="Henrissat B."/>
            <person name="Houterman P.M."/>
            <person name="Kang S."/>
            <person name="Shim W.B."/>
            <person name="Woloshuk C."/>
            <person name="Xie X."/>
            <person name="Xu J.R."/>
            <person name="Antoniw J."/>
            <person name="Baker S.E."/>
            <person name="Bluhm B.H."/>
            <person name="Breakspear A."/>
            <person name="Brown D.W."/>
            <person name="Butchko R.A."/>
            <person name="Chapman S."/>
            <person name="Coulson R."/>
            <person name="Coutinho P.M."/>
            <person name="Danchin E.G."/>
            <person name="Diener A."/>
            <person name="Gale L.R."/>
            <person name="Gardiner D.M."/>
            <person name="Goff S."/>
            <person name="Hammond-Kosack K.E."/>
            <person name="Hilburn K."/>
            <person name="Hua-Van A."/>
            <person name="Jonkers W."/>
            <person name="Kazan K."/>
            <person name="Kodira C.D."/>
            <person name="Koehrsen M."/>
            <person name="Kumar L."/>
            <person name="Lee Y.H."/>
            <person name="Li L."/>
            <person name="Manners J.M."/>
            <person name="Miranda-Saavedra D."/>
            <person name="Mukherjee M."/>
            <person name="Park G."/>
            <person name="Park J."/>
            <person name="Park S.Y."/>
            <person name="Proctor R.H."/>
            <person name="Regev A."/>
            <person name="Ruiz-Roldan M.C."/>
            <person name="Sain D."/>
            <person name="Sakthikumar S."/>
            <person name="Sykes S."/>
            <person name="Schwartz D.C."/>
            <person name="Turgeon B.G."/>
            <person name="Wapinski I."/>
            <person name="Yoder O."/>
            <person name="Young S."/>
            <person name="Zeng Q."/>
            <person name="Zhou S."/>
            <person name="Galagan J."/>
            <person name="Cuomo C.A."/>
            <person name="Kistler H.C."/>
            <person name="Rep M."/>
        </authorList>
    </citation>
    <scope>NUCLEOTIDE SEQUENCE [LARGE SCALE GENOMIC DNA]</scope>
    <source>
        <strain evidence="3">4287</strain>
    </source>
</reference>
<name>A0A0J9W426_FUSO4</name>
<evidence type="ECO:0000256" key="1">
    <source>
        <dbReference type="ARBA" id="ARBA00023125"/>
    </source>
</evidence>
<dbReference type="InterPro" id="IPR010730">
    <property type="entry name" value="HET"/>
</dbReference>
<dbReference type="PANTHER" id="PTHR33112">
    <property type="entry name" value="DOMAIN PROTEIN, PUTATIVE-RELATED"/>
    <property type="match status" value="1"/>
</dbReference>
<dbReference type="GeneID" id="28956572"/>
<dbReference type="PROSITE" id="PS51253">
    <property type="entry name" value="HTH_CENPB"/>
    <property type="match status" value="1"/>
</dbReference>
<organism evidence="3 4">
    <name type="scientific">Fusarium oxysporum f. sp. lycopersici (strain 4287 / CBS 123668 / FGSC 9935 / NRRL 34936)</name>
    <name type="common">Fusarium vascular wilt of tomato</name>
    <dbReference type="NCBI Taxonomy" id="426428"/>
    <lineage>
        <taxon>Eukaryota</taxon>
        <taxon>Fungi</taxon>
        <taxon>Dikarya</taxon>
        <taxon>Ascomycota</taxon>
        <taxon>Pezizomycotina</taxon>
        <taxon>Sordariomycetes</taxon>
        <taxon>Hypocreomycetidae</taxon>
        <taxon>Hypocreales</taxon>
        <taxon>Nectriaceae</taxon>
        <taxon>Fusarium</taxon>
        <taxon>Fusarium oxysporum species complex</taxon>
    </lineage>
</organism>
<dbReference type="Pfam" id="PF03221">
    <property type="entry name" value="HTH_Tnp_Tc5"/>
    <property type="match status" value="1"/>
</dbReference>
<evidence type="ECO:0000313" key="4">
    <source>
        <dbReference type="Proteomes" id="UP000009097"/>
    </source>
</evidence>